<feature type="compositionally biased region" description="Polar residues" evidence="2">
    <location>
        <begin position="102"/>
        <end position="135"/>
    </location>
</feature>
<proteinExistence type="predicted"/>
<dbReference type="GO" id="GO:0006355">
    <property type="term" value="P:regulation of DNA-templated transcription"/>
    <property type="evidence" value="ECO:0007669"/>
    <property type="project" value="InterPro"/>
</dbReference>
<keyword evidence="5" id="KW-1185">Reference proteome</keyword>
<dbReference type="GO" id="GO:0043565">
    <property type="term" value="F:sequence-specific DNA binding"/>
    <property type="evidence" value="ECO:0007669"/>
    <property type="project" value="InterPro"/>
</dbReference>
<sequence>MISQKQDIKPDINSRPILKIKTTSIKRPLTNVALSNSEPKVAKKRRTLRPGRCANCGCSEEETSLWRTNVDAGNEKDKIVCNACGLWRAEHGFPRPRRCFNRSPTTLNTKTSAQSPTRASPQLSPRSPMQSTDSLSADETDVDDVLNAAAILMGIVHQWRTLEKQ</sequence>
<name>A0AAJ8M0Q3_9TREE</name>
<keyword evidence="1" id="KW-0479">Metal-binding</keyword>
<dbReference type="InterPro" id="IPR013088">
    <property type="entry name" value="Znf_NHR/GATA"/>
</dbReference>
<evidence type="ECO:0000256" key="1">
    <source>
        <dbReference type="PROSITE-ProRule" id="PRU00094"/>
    </source>
</evidence>
<gene>
    <name evidence="4" type="ORF">L203_102476</name>
</gene>
<accession>A0AAJ8M0Q3</accession>
<dbReference type="Proteomes" id="UP000094043">
    <property type="component" value="Chromosome 3"/>
</dbReference>
<dbReference type="RefSeq" id="XP_066067998.1">
    <property type="nucleotide sequence ID" value="XM_066211901.1"/>
</dbReference>
<dbReference type="AlphaFoldDB" id="A0AAJ8M0Q3"/>
<reference evidence="4" key="2">
    <citation type="journal article" date="2022" name="Elife">
        <title>Obligate sexual reproduction of a homothallic fungus closely related to the Cryptococcus pathogenic species complex.</title>
        <authorList>
            <person name="Passer A.R."/>
            <person name="Clancey S.A."/>
            <person name="Shea T."/>
            <person name="David-Palma M."/>
            <person name="Averette A.F."/>
            <person name="Boekhout T."/>
            <person name="Porcel B.M."/>
            <person name="Nowrousian M."/>
            <person name="Cuomo C.A."/>
            <person name="Sun S."/>
            <person name="Heitman J."/>
            <person name="Coelho M.A."/>
        </authorList>
    </citation>
    <scope>NUCLEOTIDE SEQUENCE</scope>
    <source>
        <strain evidence="4">CBS 7841</strain>
    </source>
</reference>
<dbReference type="KEGG" id="cdep:91086688"/>
<feature type="domain" description="GATA-type" evidence="3">
    <location>
        <begin position="58"/>
        <end position="96"/>
    </location>
</feature>
<protein>
    <recommendedName>
        <fullName evidence="3">GATA-type domain-containing protein</fullName>
    </recommendedName>
</protein>
<evidence type="ECO:0000313" key="4">
    <source>
        <dbReference type="EMBL" id="WVN87298.1"/>
    </source>
</evidence>
<dbReference type="Gene3D" id="3.30.50.10">
    <property type="entry name" value="Erythroid Transcription Factor GATA-1, subunit A"/>
    <property type="match status" value="1"/>
</dbReference>
<dbReference type="GO" id="GO:0008270">
    <property type="term" value="F:zinc ion binding"/>
    <property type="evidence" value="ECO:0007669"/>
    <property type="project" value="UniProtKB-KW"/>
</dbReference>
<evidence type="ECO:0000259" key="3">
    <source>
        <dbReference type="PROSITE" id="PS50114"/>
    </source>
</evidence>
<evidence type="ECO:0000256" key="2">
    <source>
        <dbReference type="SAM" id="MobiDB-lite"/>
    </source>
</evidence>
<dbReference type="InterPro" id="IPR000679">
    <property type="entry name" value="Znf_GATA"/>
</dbReference>
<dbReference type="EMBL" id="CP143786">
    <property type="protein sequence ID" value="WVN87298.1"/>
    <property type="molecule type" value="Genomic_DNA"/>
</dbReference>
<evidence type="ECO:0000313" key="5">
    <source>
        <dbReference type="Proteomes" id="UP000094043"/>
    </source>
</evidence>
<dbReference type="SUPFAM" id="SSF57716">
    <property type="entry name" value="Glucocorticoid receptor-like (DNA-binding domain)"/>
    <property type="match status" value="1"/>
</dbReference>
<organism evidence="4 5">
    <name type="scientific">Cryptococcus depauperatus CBS 7841</name>
    <dbReference type="NCBI Taxonomy" id="1295531"/>
    <lineage>
        <taxon>Eukaryota</taxon>
        <taxon>Fungi</taxon>
        <taxon>Dikarya</taxon>
        <taxon>Basidiomycota</taxon>
        <taxon>Agaricomycotina</taxon>
        <taxon>Tremellomycetes</taxon>
        <taxon>Tremellales</taxon>
        <taxon>Cryptococcaceae</taxon>
        <taxon>Cryptococcus</taxon>
    </lineage>
</organism>
<dbReference type="GeneID" id="91086688"/>
<reference evidence="4" key="1">
    <citation type="submission" date="2016-06" db="EMBL/GenBank/DDBJ databases">
        <authorList>
            <person name="Cuomo C."/>
            <person name="Litvintseva A."/>
            <person name="Heitman J."/>
            <person name="Chen Y."/>
            <person name="Sun S."/>
            <person name="Springer D."/>
            <person name="Dromer F."/>
            <person name="Young S."/>
            <person name="Zeng Q."/>
            <person name="Chapman S."/>
            <person name="Gujja S."/>
            <person name="Saif S."/>
            <person name="Birren B."/>
        </authorList>
    </citation>
    <scope>NUCLEOTIDE SEQUENCE</scope>
    <source>
        <strain evidence="4">CBS 7841</strain>
    </source>
</reference>
<reference evidence="4" key="3">
    <citation type="submission" date="2024-01" db="EMBL/GenBank/DDBJ databases">
        <authorList>
            <person name="Coelho M.A."/>
            <person name="David-Palma M."/>
            <person name="Shea T."/>
            <person name="Sun S."/>
            <person name="Cuomo C.A."/>
            <person name="Heitman J."/>
        </authorList>
    </citation>
    <scope>NUCLEOTIDE SEQUENCE</scope>
    <source>
        <strain evidence="4">CBS 7841</strain>
    </source>
</reference>
<feature type="region of interest" description="Disordered" evidence="2">
    <location>
        <begin position="97"/>
        <end position="139"/>
    </location>
</feature>
<keyword evidence="1" id="KW-0862">Zinc</keyword>
<dbReference type="SMART" id="SM00401">
    <property type="entry name" value="ZnF_GATA"/>
    <property type="match status" value="1"/>
</dbReference>
<keyword evidence="1" id="KW-0863">Zinc-finger</keyword>
<dbReference type="PROSITE" id="PS50114">
    <property type="entry name" value="GATA_ZN_FINGER_2"/>
    <property type="match status" value="1"/>
</dbReference>